<comment type="similarity">
    <text evidence="1">Belongs to the aldolase LacD family.</text>
</comment>
<protein>
    <recommendedName>
        <fullName evidence="5">Aldolase</fullName>
    </recommendedName>
</protein>
<evidence type="ECO:0000313" key="3">
    <source>
        <dbReference type="EMBL" id="QIV86645.1"/>
    </source>
</evidence>
<dbReference type="GO" id="GO:0061595">
    <property type="term" value="F:6-deoxy-6-sulfofructose-1-phosphate aldolase activity"/>
    <property type="evidence" value="ECO:0007669"/>
    <property type="project" value="TreeGrafter"/>
</dbReference>
<evidence type="ECO:0008006" key="5">
    <source>
        <dbReference type="Google" id="ProtNLM"/>
    </source>
</evidence>
<evidence type="ECO:0000313" key="4">
    <source>
        <dbReference type="Proteomes" id="UP000502331"/>
    </source>
</evidence>
<dbReference type="Pfam" id="PF01791">
    <property type="entry name" value="DeoC"/>
    <property type="match status" value="1"/>
</dbReference>
<dbReference type="RefSeq" id="WP_172511531.1">
    <property type="nucleotide sequence ID" value="NZ_CP032549.1"/>
</dbReference>
<dbReference type="AlphaFoldDB" id="A0A6H0SJX6"/>
<organism evidence="3 4">
    <name type="scientific">Glutamicibacter mishrai</name>
    <dbReference type="NCBI Taxonomy" id="1775880"/>
    <lineage>
        <taxon>Bacteria</taxon>
        <taxon>Bacillati</taxon>
        <taxon>Actinomycetota</taxon>
        <taxon>Actinomycetes</taxon>
        <taxon>Micrococcales</taxon>
        <taxon>Micrococcaceae</taxon>
        <taxon>Glutamicibacter</taxon>
    </lineage>
</organism>
<proteinExistence type="inferred from homology"/>
<dbReference type="InterPro" id="IPR050552">
    <property type="entry name" value="LacD_aldolase"/>
</dbReference>
<accession>A0A6H0SJX6</accession>
<dbReference type="EMBL" id="CP032549">
    <property type="protein sequence ID" value="QIV86645.1"/>
    <property type="molecule type" value="Genomic_DNA"/>
</dbReference>
<keyword evidence="4" id="KW-1185">Reference proteome</keyword>
<dbReference type="Gene3D" id="3.20.20.70">
    <property type="entry name" value="Aldolase class I"/>
    <property type="match status" value="1"/>
</dbReference>
<dbReference type="PANTHER" id="PTHR39340:SF1">
    <property type="entry name" value="SULFOFRUCTOSEPHOSPHATE ALDOLASE"/>
    <property type="match status" value="1"/>
</dbReference>
<dbReference type="InterPro" id="IPR013785">
    <property type="entry name" value="Aldolase_TIM"/>
</dbReference>
<dbReference type="PANTHER" id="PTHR39340">
    <property type="entry name" value="SULFOFRUCTOSEPHOSPHATE ALDOLASE"/>
    <property type="match status" value="1"/>
</dbReference>
<dbReference type="GO" id="GO:1902777">
    <property type="term" value="P:6-sulfoquinovose(1-) catabolic process"/>
    <property type="evidence" value="ECO:0007669"/>
    <property type="project" value="TreeGrafter"/>
</dbReference>
<reference evidence="3 4" key="1">
    <citation type="submission" date="2018-09" db="EMBL/GenBank/DDBJ databases">
        <title>Glutamicibacter mishrai S5-52T (LMG 29155T = KCTC 39846T).</title>
        <authorList>
            <person name="Das S.K."/>
        </authorList>
    </citation>
    <scope>NUCLEOTIDE SEQUENCE [LARGE SCALE GENOMIC DNA]</scope>
    <source>
        <strain evidence="3 4">S5-52</strain>
    </source>
</reference>
<keyword evidence="2" id="KW-0456">Lyase</keyword>
<evidence type="ECO:0000256" key="1">
    <source>
        <dbReference type="ARBA" id="ARBA00008679"/>
    </source>
</evidence>
<evidence type="ECO:0000256" key="2">
    <source>
        <dbReference type="ARBA" id="ARBA00023239"/>
    </source>
</evidence>
<dbReference type="SUPFAM" id="SSF51569">
    <property type="entry name" value="Aldolase"/>
    <property type="match status" value="1"/>
</dbReference>
<sequence>MSAHIEETSYETNVDPVPRGPIDVFRDEYGMFSMVAVDQRGSLRHMLSEGRQGAAIADDELSSFKTDLALAIGDQASGLLLDQDYGLEAARNAQCPVILAADILSSSQPGDPMDIAQLDDSVTLETVQAFGAKALKFLLPWQPNRRTEAVELAHAFMERCREFGIPGVLEGVVRPREGHLESAEGFSEALIMAASDLSKVQPDLYKTEVLYGGEQDRALAVATAKSITRELDCPWVVLSSGVSAEEFPEAVLAAVTGGASGFLAGRAVWSRATRAADPGDYLRSHAPKNLQSIAERIRKTEER</sequence>
<dbReference type="Proteomes" id="UP000502331">
    <property type="component" value="Chromosome"/>
</dbReference>
<dbReference type="InterPro" id="IPR002915">
    <property type="entry name" value="DeoC/FbaB/LacD_aldolase"/>
</dbReference>
<gene>
    <name evidence="3" type="ORF">D3791_05575</name>
</gene>
<name>A0A6H0SJX6_9MICC</name>
<dbReference type="SMART" id="SM01133">
    <property type="entry name" value="DeoC"/>
    <property type="match status" value="1"/>
</dbReference>